<dbReference type="GO" id="GO:0015031">
    <property type="term" value="P:protein transport"/>
    <property type="evidence" value="ECO:0007669"/>
    <property type="project" value="UniProtKB-KW"/>
</dbReference>
<evidence type="ECO:0000259" key="12">
    <source>
        <dbReference type="Pfam" id="PF10258"/>
    </source>
</evidence>
<dbReference type="PANTHER" id="PTHR13135">
    <property type="entry name" value="CYTOSOLIC RESINIFERATOXIN BINDING PROTEIN RBP-26"/>
    <property type="match status" value="1"/>
</dbReference>
<dbReference type="InterPro" id="IPR039047">
    <property type="entry name" value="PHAX"/>
</dbReference>
<dbReference type="GO" id="GO:0005737">
    <property type="term" value="C:cytoplasm"/>
    <property type="evidence" value="ECO:0007669"/>
    <property type="project" value="UniProtKB-SubCell"/>
</dbReference>
<feature type="compositionally biased region" description="Basic and acidic residues" evidence="11">
    <location>
        <begin position="384"/>
        <end position="398"/>
    </location>
</feature>
<reference evidence="13" key="1">
    <citation type="submission" date="2025-08" db="UniProtKB">
        <authorList>
            <consortium name="Ensembl"/>
        </authorList>
    </citation>
    <scope>IDENTIFICATION</scope>
</reference>
<dbReference type="OMA" id="ADEISFX"/>
<evidence type="ECO:0000256" key="1">
    <source>
        <dbReference type="ARBA" id="ARBA00004123"/>
    </source>
</evidence>
<sequence>MDSMLEDGELSGSDSEMTPSVRPPPADHCLRAAPPVASGYRSSARPAASSGEGRELSGSDSEMTSSVRPPPADSSFRPAPPEASGYRSSARPAASSGDSSGEEEDDEPIAAWRCKRQKVSNAAVASQRPPPTAGLGGPDAAAGRKVNNVWGSVVQEQSQDLVMAGLGVFGMEGDFDMGSRNVETYNYVLARKMMEKERREEEEKARGQQHQEAAMLDSQLEDYMQARGGHQDHSRPKRKRPAKERLGPRAEMDLEGRYELREEDPEPRVVEELAHRLQEPKLDLLERVVSVLGRGPAIRLLEETAALERAGGVTTLDGSRRRTPGGVYLHLLKSSPDVSRAQLRQVFLEENADLRRSKKAAQKRRRHLVAKKMKNALNTLHLQEDQESRETFASDTHDALASLGEEPEEEEPEEEEEEPEAVAVGTEETPVVYNPADLEVF</sequence>
<feature type="compositionally biased region" description="Polar residues" evidence="11">
    <location>
        <begin position="58"/>
        <end position="67"/>
    </location>
</feature>
<keyword evidence="14" id="KW-1185">Reference proteome</keyword>
<dbReference type="GeneID" id="115541925"/>
<evidence type="ECO:0000313" key="13">
    <source>
        <dbReference type="Ensembl" id="ENSGMOP00000057306.1"/>
    </source>
</evidence>
<dbReference type="OrthoDB" id="20573at2759"/>
<evidence type="ECO:0000256" key="11">
    <source>
        <dbReference type="SAM" id="MobiDB-lite"/>
    </source>
</evidence>
<feature type="domain" description="Phosphorylated adapter RNA export protein RNA-binding" evidence="12">
    <location>
        <begin position="269"/>
        <end position="351"/>
    </location>
</feature>
<evidence type="ECO:0000256" key="7">
    <source>
        <dbReference type="ARBA" id="ARBA00022884"/>
    </source>
</evidence>
<feature type="region of interest" description="Disordered" evidence="11">
    <location>
        <begin position="1"/>
        <end position="143"/>
    </location>
</feature>
<dbReference type="PANTHER" id="PTHR13135:SF0">
    <property type="entry name" value="PHOSPHORYLATED ADAPTER RNA EXPORT PROTEIN"/>
    <property type="match status" value="1"/>
</dbReference>
<feature type="region of interest" description="Disordered" evidence="11">
    <location>
        <begin position="384"/>
        <end position="441"/>
    </location>
</feature>
<dbReference type="Gene3D" id="1.10.10.1440">
    <property type="entry name" value="PHAX RNA-binding domain"/>
    <property type="match status" value="1"/>
</dbReference>
<dbReference type="GO" id="GO:0006408">
    <property type="term" value="P:snRNA export from nucleus"/>
    <property type="evidence" value="ECO:0007669"/>
    <property type="project" value="InterPro"/>
</dbReference>
<evidence type="ECO:0000313" key="14">
    <source>
        <dbReference type="Proteomes" id="UP000694546"/>
    </source>
</evidence>
<evidence type="ECO:0000256" key="8">
    <source>
        <dbReference type="ARBA" id="ARBA00022927"/>
    </source>
</evidence>
<dbReference type="GO" id="GO:0005634">
    <property type="term" value="C:nucleus"/>
    <property type="evidence" value="ECO:0007669"/>
    <property type="project" value="UniProtKB-SubCell"/>
</dbReference>
<dbReference type="GeneTree" id="ENSGT00390000011084"/>
<dbReference type="Ensembl" id="ENSGMOT00000077330.1">
    <property type="protein sequence ID" value="ENSGMOP00000057306.1"/>
    <property type="gene ID" value="ENSGMOG00000022240.1"/>
</dbReference>
<keyword evidence="6" id="KW-0963">Cytoplasm</keyword>
<feature type="region of interest" description="Disordered" evidence="11">
    <location>
        <begin position="226"/>
        <end position="251"/>
    </location>
</feature>
<keyword evidence="5" id="KW-0813">Transport</keyword>
<comment type="similarity">
    <text evidence="3">Belongs to the PHAX family.</text>
</comment>
<evidence type="ECO:0000256" key="4">
    <source>
        <dbReference type="ARBA" id="ARBA00016856"/>
    </source>
</evidence>
<protein>
    <recommendedName>
        <fullName evidence="4">Phosphorylated adapter RNA export protein</fullName>
    </recommendedName>
    <alternativeName>
        <fullName evidence="10">RNA U small nuclear RNA export adapter protein</fullName>
    </alternativeName>
</protein>
<comment type="subcellular location">
    <subcellularLocation>
        <location evidence="2">Cytoplasm</location>
    </subcellularLocation>
    <subcellularLocation>
        <location evidence="1">Nucleus</location>
    </subcellularLocation>
</comment>
<accession>A0A8C5CAB1</accession>
<dbReference type="GO" id="GO:0003723">
    <property type="term" value="F:RNA binding"/>
    <property type="evidence" value="ECO:0007669"/>
    <property type="project" value="UniProtKB-KW"/>
</dbReference>
<gene>
    <name evidence="13" type="primary">phax</name>
</gene>
<evidence type="ECO:0000256" key="5">
    <source>
        <dbReference type="ARBA" id="ARBA00022448"/>
    </source>
</evidence>
<reference evidence="13" key="2">
    <citation type="submission" date="2025-09" db="UniProtKB">
        <authorList>
            <consortium name="Ensembl"/>
        </authorList>
    </citation>
    <scope>IDENTIFICATION</scope>
</reference>
<dbReference type="InterPro" id="IPR019385">
    <property type="entry name" value="PHAX_RNA-binding_domain"/>
</dbReference>
<evidence type="ECO:0000256" key="10">
    <source>
        <dbReference type="ARBA" id="ARBA00030834"/>
    </source>
</evidence>
<evidence type="ECO:0000256" key="6">
    <source>
        <dbReference type="ARBA" id="ARBA00022490"/>
    </source>
</evidence>
<name>A0A8C5CAB1_GADMO</name>
<organism evidence="13 14">
    <name type="scientific">Gadus morhua</name>
    <name type="common">Atlantic cod</name>
    <dbReference type="NCBI Taxonomy" id="8049"/>
    <lineage>
        <taxon>Eukaryota</taxon>
        <taxon>Metazoa</taxon>
        <taxon>Chordata</taxon>
        <taxon>Craniata</taxon>
        <taxon>Vertebrata</taxon>
        <taxon>Euteleostomi</taxon>
        <taxon>Actinopterygii</taxon>
        <taxon>Neopterygii</taxon>
        <taxon>Teleostei</taxon>
        <taxon>Neoteleostei</taxon>
        <taxon>Acanthomorphata</taxon>
        <taxon>Zeiogadaria</taxon>
        <taxon>Gadariae</taxon>
        <taxon>Gadiformes</taxon>
        <taxon>Gadoidei</taxon>
        <taxon>Gadidae</taxon>
        <taxon>Gadus</taxon>
    </lineage>
</organism>
<evidence type="ECO:0000256" key="9">
    <source>
        <dbReference type="ARBA" id="ARBA00023242"/>
    </source>
</evidence>
<dbReference type="Pfam" id="PF10258">
    <property type="entry name" value="PHAX_RNA-bd"/>
    <property type="match status" value="1"/>
</dbReference>
<feature type="compositionally biased region" description="Acidic residues" evidence="11">
    <location>
        <begin position="405"/>
        <end position="420"/>
    </location>
</feature>
<keyword evidence="9" id="KW-0539">Nucleus</keyword>
<evidence type="ECO:0000256" key="2">
    <source>
        <dbReference type="ARBA" id="ARBA00004496"/>
    </source>
</evidence>
<proteinExistence type="inferred from homology"/>
<dbReference type="RefSeq" id="XP_030209725.1">
    <property type="nucleotide sequence ID" value="XM_030353865.1"/>
</dbReference>
<keyword evidence="7" id="KW-0694">RNA-binding</keyword>
<dbReference type="Proteomes" id="UP000694546">
    <property type="component" value="Chromosome 4"/>
</dbReference>
<dbReference type="InterPro" id="IPR038092">
    <property type="entry name" value="PHAX_RNA-binding_sf"/>
</dbReference>
<keyword evidence="8" id="KW-0653">Protein transport</keyword>
<dbReference type="AlphaFoldDB" id="A0A8C5CAB1"/>
<evidence type="ECO:0000256" key="3">
    <source>
        <dbReference type="ARBA" id="ARBA00006094"/>
    </source>
</evidence>